<dbReference type="SFLD" id="SFLDG01067">
    <property type="entry name" value="SPASM/twitch_domain_containing"/>
    <property type="match status" value="1"/>
</dbReference>
<dbReference type="EMBL" id="LKCM01000281">
    <property type="protein sequence ID" value="KPQ41968.1"/>
    <property type="molecule type" value="Genomic_DNA"/>
</dbReference>
<dbReference type="PATRIC" id="fig|1719120.3.peg.3791"/>
<dbReference type="Proteomes" id="UP000050360">
    <property type="component" value="Unassembled WGS sequence"/>
</dbReference>
<dbReference type="InterPro" id="IPR058240">
    <property type="entry name" value="rSAM_sf"/>
</dbReference>
<dbReference type="AlphaFoldDB" id="A0A0P7ZBL5"/>
<dbReference type="InterPro" id="IPR013785">
    <property type="entry name" value="Aldolase_TIM"/>
</dbReference>
<feature type="domain" description="Radical SAM core" evidence="5">
    <location>
        <begin position="25"/>
        <end position="265"/>
    </location>
</feature>
<evidence type="ECO:0000256" key="1">
    <source>
        <dbReference type="ARBA" id="ARBA00022691"/>
    </source>
</evidence>
<dbReference type="GO" id="GO:0046872">
    <property type="term" value="F:metal ion binding"/>
    <property type="evidence" value="ECO:0007669"/>
    <property type="project" value="UniProtKB-KW"/>
</dbReference>
<keyword evidence="2" id="KW-0479">Metal-binding</keyword>
<dbReference type="InterPro" id="IPR006638">
    <property type="entry name" value="Elp3/MiaA/NifB-like_rSAM"/>
</dbReference>
<dbReference type="Pfam" id="PF04055">
    <property type="entry name" value="Radical_SAM"/>
    <property type="match status" value="1"/>
</dbReference>
<organism evidence="6 7">
    <name type="scientific">Candidatus Methanoperedens nitratireducens</name>
    <dbReference type="NCBI Taxonomy" id="1392998"/>
    <lineage>
        <taxon>Archaea</taxon>
        <taxon>Methanobacteriati</taxon>
        <taxon>Methanobacteriota</taxon>
        <taxon>Stenosarchaea group</taxon>
        <taxon>Methanomicrobia</taxon>
        <taxon>Methanosarcinales</taxon>
        <taxon>ANME-2 cluster</taxon>
        <taxon>Candidatus Methanoperedentaceae</taxon>
        <taxon>Candidatus Methanoperedens</taxon>
    </lineage>
</organism>
<dbReference type="PANTHER" id="PTHR11228">
    <property type="entry name" value="RADICAL SAM DOMAIN PROTEIN"/>
    <property type="match status" value="1"/>
</dbReference>
<keyword evidence="1" id="KW-0949">S-adenosyl-L-methionine</keyword>
<evidence type="ECO:0000313" key="6">
    <source>
        <dbReference type="EMBL" id="KPQ41968.1"/>
    </source>
</evidence>
<dbReference type="SUPFAM" id="SSF102114">
    <property type="entry name" value="Radical SAM enzymes"/>
    <property type="match status" value="1"/>
</dbReference>
<accession>A0A0P7ZBL5</accession>
<dbReference type="GO" id="GO:0051536">
    <property type="term" value="F:iron-sulfur cluster binding"/>
    <property type="evidence" value="ECO:0007669"/>
    <property type="project" value="UniProtKB-KW"/>
</dbReference>
<keyword evidence="3" id="KW-0408">Iron</keyword>
<evidence type="ECO:0000313" key="7">
    <source>
        <dbReference type="Proteomes" id="UP000050360"/>
    </source>
</evidence>
<dbReference type="CDD" id="cd01335">
    <property type="entry name" value="Radical_SAM"/>
    <property type="match status" value="1"/>
</dbReference>
<dbReference type="Gene3D" id="3.20.20.70">
    <property type="entry name" value="Aldolase class I"/>
    <property type="match status" value="1"/>
</dbReference>
<dbReference type="SFLD" id="SFLDS00029">
    <property type="entry name" value="Radical_SAM"/>
    <property type="match status" value="1"/>
</dbReference>
<dbReference type="InterPro" id="IPR050377">
    <property type="entry name" value="Radical_SAM_PqqE_MftC-like"/>
</dbReference>
<sequence>MDLLYTKMKIFHFPEKIESLPKNTENIMAPIHIRIKPTNVCNHNCRYCAYRTDNLQLGADMVKKDYIPKQKMMEIIDDIEEMGVKAITFSGGGDPFRYPYLLETVKKLSRTPIKFAALTNGSGLTGEIAEIFAHHGTWVRISMDGWDDESYSKYRGVQHGEFTKVLKNIENFKQIKGKCLLGVVVIIDKMNYSHIYDIIKKLKDIGVDSVKIAPCVVSNSAKENNKYHEAIFAVVKEQINKASSELKDDNFEIFDSYHEQLETFEKKHTWCPYLQILHVIGADQNVYSCQDKAYNFESGLIGSIKDIRYKDFWFANKDKFFKINPSIHCLHHCVANEKNKIVLEYLEADKEHIGFV</sequence>
<keyword evidence="4" id="KW-0411">Iron-sulfur</keyword>
<evidence type="ECO:0000256" key="4">
    <source>
        <dbReference type="ARBA" id="ARBA00023014"/>
    </source>
</evidence>
<dbReference type="SMART" id="SM00729">
    <property type="entry name" value="Elp3"/>
    <property type="match status" value="1"/>
</dbReference>
<dbReference type="InterPro" id="IPR007197">
    <property type="entry name" value="rSAM"/>
</dbReference>
<evidence type="ECO:0000259" key="5">
    <source>
        <dbReference type="PROSITE" id="PS51918"/>
    </source>
</evidence>
<dbReference type="GO" id="GO:0003824">
    <property type="term" value="F:catalytic activity"/>
    <property type="evidence" value="ECO:0007669"/>
    <property type="project" value="InterPro"/>
</dbReference>
<proteinExistence type="predicted"/>
<comment type="caution">
    <text evidence="6">The sequence shown here is derived from an EMBL/GenBank/DDBJ whole genome shotgun (WGS) entry which is preliminary data.</text>
</comment>
<evidence type="ECO:0000256" key="3">
    <source>
        <dbReference type="ARBA" id="ARBA00023004"/>
    </source>
</evidence>
<reference evidence="6 7" key="1">
    <citation type="submission" date="2015-09" db="EMBL/GenBank/DDBJ databases">
        <title>A metagenomics-based metabolic model of nitrate-dependent anaerobic oxidation of methane by Methanoperedens-like archaea.</title>
        <authorList>
            <person name="Arshad A."/>
            <person name="Speth D.R."/>
            <person name="De Graaf R.M."/>
            <person name="Op Den Camp H.J."/>
            <person name="Jetten M.S."/>
            <person name="Welte C.U."/>
        </authorList>
    </citation>
    <scope>NUCLEOTIDE SEQUENCE [LARGE SCALE GENOMIC DNA]</scope>
</reference>
<dbReference type="PROSITE" id="PS51918">
    <property type="entry name" value="RADICAL_SAM"/>
    <property type="match status" value="1"/>
</dbReference>
<evidence type="ECO:0000256" key="2">
    <source>
        <dbReference type="ARBA" id="ARBA00022723"/>
    </source>
</evidence>
<dbReference type="PANTHER" id="PTHR11228:SF35">
    <property type="entry name" value="MOLYBDENUM COFACTOR BIOSYNTHESIS PROTEIN A-RELATED"/>
    <property type="match status" value="1"/>
</dbReference>
<gene>
    <name evidence="6" type="ORF">MPEBLZ_03494</name>
</gene>
<protein>
    <submittedName>
        <fullName evidence="6">Tungsten-containing aldehyde ferredoxin oxidoreductase cofactor modifying protein</fullName>
    </submittedName>
</protein>
<name>A0A0P7ZBL5_9EURY</name>